<evidence type="ECO:0000313" key="3">
    <source>
        <dbReference type="Proteomes" id="UP001159405"/>
    </source>
</evidence>
<feature type="region of interest" description="Disordered" evidence="1">
    <location>
        <begin position="300"/>
        <end position="356"/>
    </location>
</feature>
<protein>
    <submittedName>
        <fullName evidence="2">Uncharacterized protein</fullName>
    </submittedName>
</protein>
<dbReference type="Proteomes" id="UP001159405">
    <property type="component" value="Unassembled WGS sequence"/>
</dbReference>
<evidence type="ECO:0000256" key="1">
    <source>
        <dbReference type="SAM" id="MobiDB-lite"/>
    </source>
</evidence>
<feature type="compositionally biased region" description="Polar residues" evidence="1">
    <location>
        <begin position="323"/>
        <end position="332"/>
    </location>
</feature>
<name>A0ABN8PCP4_9CNID</name>
<proteinExistence type="predicted"/>
<organism evidence="2 3">
    <name type="scientific">Porites lobata</name>
    <dbReference type="NCBI Taxonomy" id="104759"/>
    <lineage>
        <taxon>Eukaryota</taxon>
        <taxon>Metazoa</taxon>
        <taxon>Cnidaria</taxon>
        <taxon>Anthozoa</taxon>
        <taxon>Hexacorallia</taxon>
        <taxon>Scleractinia</taxon>
        <taxon>Fungiina</taxon>
        <taxon>Poritidae</taxon>
        <taxon>Porites</taxon>
    </lineage>
</organism>
<dbReference type="EMBL" id="CALNXK010000065">
    <property type="protein sequence ID" value="CAH3141049.1"/>
    <property type="molecule type" value="Genomic_DNA"/>
</dbReference>
<gene>
    <name evidence="2" type="ORF">PLOB_00041540</name>
</gene>
<keyword evidence="3" id="KW-1185">Reference proteome</keyword>
<feature type="compositionally biased region" description="Basic and acidic residues" evidence="1">
    <location>
        <begin position="302"/>
        <end position="322"/>
    </location>
</feature>
<feature type="compositionally biased region" description="Low complexity" evidence="1">
    <location>
        <begin position="115"/>
        <end position="124"/>
    </location>
</feature>
<sequence>MNVLLNNSLIKFKQHEECFTLGNVVDQLHSNSEKMVASNVKKAAILESLRQASRHDIIACGEAKDSLFKKKLIIKSLHEQIKNEGRVTFHEERAYRQLSAGKYRGANERASAGRSLNSSLSNSLTVNRNGTEKKYRTKAALNTMKGKERVQNQIEIPQSFYSRHMSNVESNLTENLEIDVEKYSGTNNHLKGCLPPQIHTPETISEDQQYHLENDDYNESQDVFLSISGKGNSTNSETYSKEENISSKEKEVLNSLTDPQLKQSLQNIIQRRRSSVRFFNSDSGYEMNNVDTIHSLVEQTPEEQHQEIETQREEPARSDTTRSVKSANSRRVSANRERLPSAATSQSGSERVEAFKPRLRKTARQEQNMSPVRRVSSARSCFSAVSQRSLSSPILQRRKLTLQTGETRIIRPATAKGYVPNLTGRKTARNQSAMSCPGISLKKQQAKDLAEVNMIREFLLMYAKVTTKPRTDEAQKPVRMISETPELVIKSAIGQFLTRAFPSGERQEWTGLSTRSIKERYEEQQRSKLLRIKICMKHLAAVA</sequence>
<reference evidence="2 3" key="1">
    <citation type="submission" date="2022-05" db="EMBL/GenBank/DDBJ databases">
        <authorList>
            <consortium name="Genoscope - CEA"/>
            <person name="William W."/>
        </authorList>
    </citation>
    <scope>NUCLEOTIDE SEQUENCE [LARGE SCALE GENOMIC DNA]</scope>
</reference>
<accession>A0ABN8PCP4</accession>
<evidence type="ECO:0000313" key="2">
    <source>
        <dbReference type="EMBL" id="CAH3141049.1"/>
    </source>
</evidence>
<comment type="caution">
    <text evidence="2">The sequence shown here is derived from an EMBL/GenBank/DDBJ whole genome shotgun (WGS) entry which is preliminary data.</text>
</comment>
<feature type="region of interest" description="Disordered" evidence="1">
    <location>
        <begin position="109"/>
        <end position="132"/>
    </location>
</feature>